<gene>
    <name evidence="1" type="ORF">CDAR_398601</name>
</gene>
<organism evidence="1 2">
    <name type="scientific">Caerostris darwini</name>
    <dbReference type="NCBI Taxonomy" id="1538125"/>
    <lineage>
        <taxon>Eukaryota</taxon>
        <taxon>Metazoa</taxon>
        <taxon>Ecdysozoa</taxon>
        <taxon>Arthropoda</taxon>
        <taxon>Chelicerata</taxon>
        <taxon>Arachnida</taxon>
        <taxon>Araneae</taxon>
        <taxon>Araneomorphae</taxon>
        <taxon>Entelegynae</taxon>
        <taxon>Araneoidea</taxon>
        <taxon>Araneidae</taxon>
        <taxon>Caerostris</taxon>
    </lineage>
</organism>
<dbReference type="Proteomes" id="UP001054837">
    <property type="component" value="Unassembled WGS sequence"/>
</dbReference>
<dbReference type="AlphaFoldDB" id="A0AAV4VEP8"/>
<sequence>MFYYSSVPIVTENSPKPLAKHFPEPHHHGDLLNQMHDTLFFWVNAKDHKAPLDPTAAVTLFLFITFLILQQGLLSECQGKKSTLWVVVVWKGGSGERWANGVRRLVGDVTRQNVTSSIEPRGFLAR</sequence>
<dbReference type="EMBL" id="BPLQ01012875">
    <property type="protein sequence ID" value="GIY68518.1"/>
    <property type="molecule type" value="Genomic_DNA"/>
</dbReference>
<comment type="caution">
    <text evidence="1">The sequence shown here is derived from an EMBL/GenBank/DDBJ whole genome shotgun (WGS) entry which is preliminary data.</text>
</comment>
<accession>A0AAV4VEP8</accession>
<protein>
    <submittedName>
        <fullName evidence="1">Uncharacterized protein</fullName>
    </submittedName>
</protein>
<proteinExistence type="predicted"/>
<evidence type="ECO:0000313" key="2">
    <source>
        <dbReference type="Proteomes" id="UP001054837"/>
    </source>
</evidence>
<reference evidence="1 2" key="1">
    <citation type="submission" date="2021-06" db="EMBL/GenBank/DDBJ databases">
        <title>Caerostris darwini draft genome.</title>
        <authorList>
            <person name="Kono N."/>
            <person name="Arakawa K."/>
        </authorList>
    </citation>
    <scope>NUCLEOTIDE SEQUENCE [LARGE SCALE GENOMIC DNA]</scope>
</reference>
<name>A0AAV4VEP8_9ARAC</name>
<keyword evidence="2" id="KW-1185">Reference proteome</keyword>
<evidence type="ECO:0000313" key="1">
    <source>
        <dbReference type="EMBL" id="GIY68518.1"/>
    </source>
</evidence>